<dbReference type="GO" id="GO:0051539">
    <property type="term" value="F:4 iron, 4 sulfur cluster binding"/>
    <property type="evidence" value="ECO:0007669"/>
    <property type="project" value="UniProtKB-UniRule"/>
</dbReference>
<evidence type="ECO:0000256" key="13">
    <source>
        <dbReference type="ARBA" id="ARBA00023027"/>
    </source>
</evidence>
<dbReference type="SMART" id="SM00928">
    <property type="entry name" value="NADH_4Fe-4S"/>
    <property type="match status" value="1"/>
</dbReference>
<dbReference type="SUPFAM" id="SSF140490">
    <property type="entry name" value="Nqo1C-terminal domain-like"/>
    <property type="match status" value="1"/>
</dbReference>
<keyword evidence="9 15" id="KW-0479">Metal-binding</keyword>
<comment type="similarity">
    <text evidence="3 15">Belongs to the complex I 51 kDa subunit family.</text>
</comment>
<dbReference type="SUPFAM" id="SSF142019">
    <property type="entry name" value="Nqo1 FMN-binding domain-like"/>
    <property type="match status" value="1"/>
</dbReference>
<dbReference type="PANTHER" id="PTHR43578:SF3">
    <property type="entry name" value="NADH-QUINONE OXIDOREDUCTASE SUBUNIT F"/>
    <property type="match status" value="1"/>
</dbReference>
<dbReference type="GO" id="GO:0048038">
    <property type="term" value="F:quinone binding"/>
    <property type="evidence" value="ECO:0007669"/>
    <property type="project" value="UniProtKB-KW"/>
</dbReference>
<dbReference type="Gene3D" id="3.40.50.11540">
    <property type="entry name" value="NADH-ubiquinone oxidoreductase 51kDa subunit"/>
    <property type="match status" value="1"/>
</dbReference>
<evidence type="ECO:0000256" key="5">
    <source>
        <dbReference type="ARBA" id="ARBA00022485"/>
    </source>
</evidence>
<dbReference type="Pfam" id="PF01512">
    <property type="entry name" value="Complex1_51K"/>
    <property type="match status" value="1"/>
</dbReference>
<dbReference type="InterPro" id="IPR019575">
    <property type="entry name" value="Nuop51_4Fe4S-bd"/>
</dbReference>
<dbReference type="EMBL" id="LM676397">
    <property type="protein sequence ID" value="CEP26224.1"/>
    <property type="molecule type" value="Genomic_DNA"/>
</dbReference>
<dbReference type="PATRIC" id="fig|66712.6.peg.508"/>
<evidence type="ECO:0000256" key="11">
    <source>
        <dbReference type="ARBA" id="ARBA00023004"/>
    </source>
</evidence>
<dbReference type="InterPro" id="IPR037225">
    <property type="entry name" value="Nuo51_FMN-bd_sf"/>
</dbReference>
<dbReference type="InterPro" id="IPR019554">
    <property type="entry name" value="Soluble_ligand-bd"/>
</dbReference>
<keyword evidence="5 15" id="KW-0004">4Fe-4S</keyword>
<evidence type="ECO:0000256" key="6">
    <source>
        <dbReference type="ARBA" id="ARBA00022630"/>
    </source>
</evidence>
<organism evidence="17">
    <name type="scientific">Propionibacterium freudenreichii subsp. freudenreichii</name>
    <dbReference type="NCBI Taxonomy" id="66712"/>
    <lineage>
        <taxon>Bacteria</taxon>
        <taxon>Bacillati</taxon>
        <taxon>Actinomycetota</taxon>
        <taxon>Actinomycetes</taxon>
        <taxon>Propionibacteriales</taxon>
        <taxon>Propionibacteriaceae</taxon>
        <taxon>Propionibacterium</taxon>
    </lineage>
</organism>
<dbReference type="InterPro" id="IPR011538">
    <property type="entry name" value="Nuo51_FMN-bd"/>
</dbReference>
<keyword evidence="13 15" id="KW-0520">NAD</keyword>
<comment type="function">
    <text evidence="15">NDH-1 shuttles electrons from NADH, via FMN and iron-sulfur (Fe-S) centers, to quinones in the respiratory chain.</text>
</comment>
<evidence type="ECO:0000256" key="7">
    <source>
        <dbReference type="ARBA" id="ARBA00022643"/>
    </source>
</evidence>
<dbReference type="GO" id="GO:0016491">
    <property type="term" value="F:oxidoreductase activity"/>
    <property type="evidence" value="ECO:0007669"/>
    <property type="project" value="UniProtKB-KW"/>
</dbReference>
<dbReference type="Gene3D" id="1.20.1440.230">
    <property type="entry name" value="NADH-ubiquinone oxidoreductase 51kDa subunit, iron-sulphur binding domain"/>
    <property type="match status" value="1"/>
</dbReference>
<dbReference type="FunFam" id="1.20.1440.230:FF:000001">
    <property type="entry name" value="Mitochondrial NADH dehydrogenase flavoprotein 1"/>
    <property type="match status" value="1"/>
</dbReference>
<keyword evidence="17" id="KW-0560">Oxidoreductase</keyword>
<keyword evidence="7 15" id="KW-0288">FMN</keyword>
<dbReference type="GO" id="GO:0046872">
    <property type="term" value="F:metal ion binding"/>
    <property type="evidence" value="ECO:0007669"/>
    <property type="project" value="UniProtKB-KW"/>
</dbReference>
<dbReference type="Pfam" id="PF10531">
    <property type="entry name" value="SLBB"/>
    <property type="match status" value="1"/>
</dbReference>
<evidence type="ECO:0000256" key="9">
    <source>
        <dbReference type="ARBA" id="ARBA00022723"/>
    </source>
</evidence>
<dbReference type="GO" id="GO:0051287">
    <property type="term" value="F:NAD binding"/>
    <property type="evidence" value="ECO:0007669"/>
    <property type="project" value="UniProtKB-UniRule"/>
</dbReference>
<dbReference type="InterPro" id="IPR037207">
    <property type="entry name" value="Nuop51_4Fe4S-bd_sf"/>
</dbReference>
<keyword evidence="10" id="KW-1278">Translocase</keyword>
<evidence type="ECO:0000256" key="14">
    <source>
        <dbReference type="ARBA" id="ARBA00047712"/>
    </source>
</evidence>
<evidence type="ECO:0000256" key="3">
    <source>
        <dbReference type="ARBA" id="ARBA00007523"/>
    </source>
</evidence>
<dbReference type="EC" id="7.1.1.-" evidence="15"/>
<dbReference type="GeneID" id="61222775"/>
<keyword evidence="8 15" id="KW-0874">Quinone</keyword>
<dbReference type="FunFam" id="3.40.50.11540:FF:000001">
    <property type="entry name" value="NADH dehydrogenase [ubiquinone] flavoprotein 1, mitochondrial"/>
    <property type="match status" value="1"/>
</dbReference>
<dbReference type="Pfam" id="PF10589">
    <property type="entry name" value="NADH_4Fe-4S"/>
    <property type="match status" value="1"/>
</dbReference>
<evidence type="ECO:0000256" key="4">
    <source>
        <dbReference type="ARBA" id="ARBA00019901"/>
    </source>
</evidence>
<dbReference type="GO" id="GO:0010181">
    <property type="term" value="F:FMN binding"/>
    <property type="evidence" value="ECO:0007669"/>
    <property type="project" value="InterPro"/>
</dbReference>
<dbReference type="PANTHER" id="PTHR43578">
    <property type="entry name" value="NADH-QUINONE OXIDOREDUCTASE SUBUNIT F"/>
    <property type="match status" value="1"/>
</dbReference>
<evidence type="ECO:0000256" key="1">
    <source>
        <dbReference type="ARBA" id="ARBA00001917"/>
    </source>
</evidence>
<keyword evidence="6 15" id="KW-0285">Flavoprotein</keyword>
<dbReference type="NCBIfam" id="NF010120">
    <property type="entry name" value="PRK13596.1"/>
    <property type="match status" value="1"/>
</dbReference>
<name>A0A068VQ75_PROFF</name>
<evidence type="ECO:0000313" key="17">
    <source>
        <dbReference type="EMBL" id="CEP26224.1"/>
    </source>
</evidence>
<keyword evidence="12 15" id="KW-0411">Iron-sulfur</keyword>
<accession>A0A068VQ75</accession>
<comment type="cofactor">
    <cofactor evidence="2 15">
        <name>[4Fe-4S] cluster</name>
        <dbReference type="ChEBI" id="CHEBI:49883"/>
    </cofactor>
</comment>
<evidence type="ECO:0000256" key="12">
    <source>
        <dbReference type="ARBA" id="ARBA00023014"/>
    </source>
</evidence>
<dbReference type="KEGG" id="pfre:RM25_0481"/>
<dbReference type="FunFam" id="3.10.20.600:FF:000003">
    <property type="entry name" value="NADH-quinone oxidoreductase subunit F"/>
    <property type="match status" value="1"/>
</dbReference>
<keyword evidence="11 15" id="KW-0408">Iron</keyword>
<dbReference type="GO" id="GO:0008137">
    <property type="term" value="F:NADH dehydrogenase (ubiquinone) activity"/>
    <property type="evidence" value="ECO:0007669"/>
    <property type="project" value="InterPro"/>
</dbReference>
<evidence type="ECO:0000256" key="10">
    <source>
        <dbReference type="ARBA" id="ARBA00022967"/>
    </source>
</evidence>
<evidence type="ECO:0000256" key="15">
    <source>
        <dbReference type="RuleBase" id="RU364066"/>
    </source>
</evidence>
<feature type="domain" description="NADH-ubiquinone oxidoreductase 51kDa subunit iron-sulphur binding" evidence="16">
    <location>
        <begin position="329"/>
        <end position="374"/>
    </location>
</feature>
<dbReference type="PROSITE" id="PS00645">
    <property type="entry name" value="COMPLEX1_51K_2"/>
    <property type="match status" value="1"/>
</dbReference>
<evidence type="ECO:0000256" key="8">
    <source>
        <dbReference type="ARBA" id="ARBA00022719"/>
    </source>
</evidence>
<comment type="catalytic activity">
    <reaction evidence="14 15">
        <text>a quinone + NADH + 5 H(+)(in) = a quinol + NAD(+) + 4 H(+)(out)</text>
        <dbReference type="Rhea" id="RHEA:57888"/>
        <dbReference type="ChEBI" id="CHEBI:15378"/>
        <dbReference type="ChEBI" id="CHEBI:24646"/>
        <dbReference type="ChEBI" id="CHEBI:57540"/>
        <dbReference type="ChEBI" id="CHEBI:57945"/>
        <dbReference type="ChEBI" id="CHEBI:132124"/>
    </reaction>
</comment>
<reference evidence="17" key="1">
    <citation type="submission" date="2014-08" db="EMBL/GenBank/DDBJ databases">
        <authorList>
            <person name="Falentin Helene"/>
        </authorList>
    </citation>
    <scope>NUCLEOTIDE SEQUENCE</scope>
</reference>
<comment type="cofactor">
    <cofactor evidence="1 15">
        <name>FMN</name>
        <dbReference type="ChEBI" id="CHEBI:58210"/>
    </cofactor>
</comment>
<dbReference type="Gene3D" id="3.10.20.600">
    <property type="match status" value="1"/>
</dbReference>
<dbReference type="InterPro" id="IPR011537">
    <property type="entry name" value="NADH-UbQ_OxRdtase_suF"/>
</dbReference>
<sequence length="446" mass="48644">MTDTLTPILTKDWDTPDSWKLDTYVRGGGYDAARKALTTMKSPEVIDLVKASGLRGRGGAGFPTGMKWSFIPQDNPKPKYLVVNCDESEPGTCKDMPMLIATPHTLLEGIIIACYAVNAHHAFIFCRGEVLHAIRRLSQAVREAYDKGYLGKDLFGTGYDLDIVVHSGAGAYICGEETALLSALEGHRGQPRLRPPFPAVEGLYACPTVVNNAESIASVPAIVRNGAEWYQSMGTEKSKGATIYSLSGHVKRPGQFEAPLGITFRQILELGGGVRDGHQLKFFTPGGSSTPMFTPEQLDVPLDYEGVSAAGSILGTKALQVFDETTSVVRTTLRWTEFYKHESCGKCTPCREGSWWLVQTLRNLEAGKGQEGDVDKLLDVCDNVSMKSFCTLADGFVACITSAIKHFRSEFEAGYHTPAWELFPYEKSALFADPDRESITMTGATA</sequence>
<dbReference type="NCBIfam" id="TIGR01959">
    <property type="entry name" value="nuoF_fam"/>
    <property type="match status" value="1"/>
</dbReference>
<evidence type="ECO:0000259" key="16">
    <source>
        <dbReference type="SMART" id="SM00928"/>
    </source>
</evidence>
<evidence type="ECO:0000256" key="2">
    <source>
        <dbReference type="ARBA" id="ARBA00001966"/>
    </source>
</evidence>
<proteinExistence type="inferred from homology"/>
<dbReference type="SUPFAM" id="SSF142984">
    <property type="entry name" value="Nqo1 middle domain-like"/>
    <property type="match status" value="1"/>
</dbReference>
<dbReference type="InterPro" id="IPR001949">
    <property type="entry name" value="NADH-UbQ_OxRdtase_51kDa_CS"/>
</dbReference>
<dbReference type="RefSeq" id="WP_013160443.1">
    <property type="nucleotide sequence ID" value="NZ_CP010341.1"/>
</dbReference>
<dbReference type="Gene3D" id="6.10.250.1450">
    <property type="match status" value="1"/>
</dbReference>
<gene>
    <name evidence="17" type="primary">nuoF</name>
    <name evidence="17" type="ORF">PFCIRM138_05480</name>
</gene>
<dbReference type="AlphaFoldDB" id="A0A068VQ75"/>
<protein>
    <recommendedName>
        <fullName evidence="4 15">NADH-quinone oxidoreductase subunit F</fullName>
        <ecNumber evidence="15">7.1.1.-</ecNumber>
    </recommendedName>
</protein>